<comment type="catalytic activity">
    <reaction evidence="1">
        <text>Thiol-dependent hydrolysis of ester, thioester, amide, peptide and isopeptide bonds formed by the C-terminal Gly of ubiquitin (a 76-residue protein attached to proteins as an intracellular targeting signal).</text>
        <dbReference type="EC" id="3.4.19.12"/>
    </reaction>
</comment>
<evidence type="ECO:0000256" key="7">
    <source>
        <dbReference type="ARBA" id="ARBA00022807"/>
    </source>
</evidence>
<keyword evidence="7" id="KW-0788">Thiol protease</keyword>
<evidence type="ECO:0000256" key="6">
    <source>
        <dbReference type="ARBA" id="ARBA00022801"/>
    </source>
</evidence>
<keyword evidence="5" id="KW-0833">Ubl conjugation pathway</keyword>
<dbReference type="Pfam" id="PF02338">
    <property type="entry name" value="OTU"/>
    <property type="match status" value="1"/>
</dbReference>
<feature type="compositionally biased region" description="Low complexity" evidence="9">
    <location>
        <begin position="69"/>
        <end position="84"/>
    </location>
</feature>
<dbReference type="GO" id="GO:0016579">
    <property type="term" value="P:protein deubiquitination"/>
    <property type="evidence" value="ECO:0007669"/>
    <property type="project" value="TreeGrafter"/>
</dbReference>
<dbReference type="InterPro" id="IPR003323">
    <property type="entry name" value="OTU_dom"/>
</dbReference>
<feature type="region of interest" description="Disordered" evidence="9">
    <location>
        <begin position="118"/>
        <end position="137"/>
    </location>
</feature>
<dbReference type="STRING" id="10181.G5ARJ2"/>
<evidence type="ECO:0000256" key="9">
    <source>
        <dbReference type="SAM" id="MobiDB-lite"/>
    </source>
</evidence>
<dbReference type="MEROPS" id="C85.001"/>
<evidence type="ECO:0000256" key="4">
    <source>
        <dbReference type="ARBA" id="ARBA00022670"/>
    </source>
</evidence>
<evidence type="ECO:0000259" key="10">
    <source>
        <dbReference type="Pfam" id="PF02338"/>
    </source>
</evidence>
<dbReference type="CDD" id="cd22752">
    <property type="entry name" value="OTU_OTUD5-like"/>
    <property type="match status" value="1"/>
</dbReference>
<sequence>MSHRPDRCPQCRHRGGVGTGGSGTGVGGDCDRDSSVVGAHPRASPPPQGPLPGPPGALYRWALAVPPGAVAGPRPQQASPSLCGRPGGPSGGPGDALGGAASGVVVGMGSAMGGYCSGPGHSKQRRQAPGVGAVGGGSLEREEVDAGYNSEDEYEAAGARIEAMDPATVEQQEHWFEKALRDKKGFIIKQMKEDGACLSRAVADQVYGDQDMHEVVQKHCMDYLMKNADYFSNYVTEDFTTYINQKRKNNSHGNHIEVQAMVEIYHRNIHYNSVVNPNKVTIGVGLGLPSFKPGFAEQSLMKNAIKTSEESWIEQQMLEDKKWATDWEATNEAIEEQVARESYLQWLRDQEKQARQVRGPSQPWKASATCSLATAAASSGLEEWTSRSPRQRSSASSLKHPELHAELGIKPPSPGTVLALAKPRLVALYPALECWPLIQQMSPSAFGLNDQDNDEILASVLAVLQPEYLGSMKKNKVHRDPSPRQELMEIQELDTIPQYTVLPSSATPPSLAFFPLASFPFSLSLSPCPTVPTILWLAHPCTSPITATATLLRQLMCPVAPHTAASLHSTGDSGKGAEGRRQAQTTRQPGKPQRRCSEESLLPALPSEIRSTCQPSPHSYVRELGRSEKFLFPVSQECLRLEC</sequence>
<feature type="compositionally biased region" description="Pro residues" evidence="9">
    <location>
        <begin position="43"/>
        <end position="55"/>
    </location>
</feature>
<keyword evidence="6" id="KW-0378">Hydrolase</keyword>
<dbReference type="AlphaFoldDB" id="G5ARJ2"/>
<proteinExistence type="inferred from homology"/>
<feature type="region of interest" description="Disordered" evidence="9">
    <location>
        <begin position="69"/>
        <end position="97"/>
    </location>
</feature>
<gene>
    <name evidence="11" type="ORF">GW7_00769</name>
</gene>
<organism evidence="11 12">
    <name type="scientific">Heterocephalus glaber</name>
    <name type="common">Naked mole rat</name>
    <dbReference type="NCBI Taxonomy" id="10181"/>
    <lineage>
        <taxon>Eukaryota</taxon>
        <taxon>Metazoa</taxon>
        <taxon>Chordata</taxon>
        <taxon>Craniata</taxon>
        <taxon>Vertebrata</taxon>
        <taxon>Euteleostomi</taxon>
        <taxon>Mammalia</taxon>
        <taxon>Eutheria</taxon>
        <taxon>Euarchontoglires</taxon>
        <taxon>Glires</taxon>
        <taxon>Rodentia</taxon>
        <taxon>Hystricomorpha</taxon>
        <taxon>Bathyergidae</taxon>
        <taxon>Heterocephalus</taxon>
    </lineage>
</organism>
<dbReference type="InterPro" id="IPR038765">
    <property type="entry name" value="Papain-like_cys_pep_sf"/>
</dbReference>
<comment type="similarity">
    <text evidence="2">Belongs to the peptidase C85 family.</text>
</comment>
<feature type="region of interest" description="Disordered" evidence="9">
    <location>
        <begin position="1"/>
        <end position="56"/>
    </location>
</feature>
<dbReference type="GO" id="GO:0061578">
    <property type="term" value="F:K63-linked deubiquitinase activity"/>
    <property type="evidence" value="ECO:0007669"/>
    <property type="project" value="TreeGrafter"/>
</dbReference>
<feature type="compositionally biased region" description="Low complexity" evidence="9">
    <location>
        <begin position="386"/>
        <end position="397"/>
    </location>
</feature>
<feature type="region of interest" description="Disordered" evidence="9">
    <location>
        <begin position="565"/>
        <end position="598"/>
    </location>
</feature>
<evidence type="ECO:0000313" key="11">
    <source>
        <dbReference type="EMBL" id="EHA99652.1"/>
    </source>
</evidence>
<dbReference type="InParanoid" id="G5ARJ2"/>
<dbReference type="GO" id="GO:0006508">
    <property type="term" value="P:proteolysis"/>
    <property type="evidence" value="ECO:0007669"/>
    <property type="project" value="UniProtKB-KW"/>
</dbReference>
<dbReference type="PANTHER" id="PTHR12419:SF4">
    <property type="entry name" value="OTU DOMAIN-CONTAINING PROTEIN 5"/>
    <property type="match status" value="1"/>
</dbReference>
<accession>G5ARJ2</accession>
<dbReference type="Gene3D" id="3.90.70.80">
    <property type="match status" value="1"/>
</dbReference>
<dbReference type="PANTHER" id="PTHR12419">
    <property type="entry name" value="OTU DOMAIN CONTAINING PROTEIN"/>
    <property type="match status" value="1"/>
</dbReference>
<evidence type="ECO:0000256" key="8">
    <source>
        <dbReference type="ARBA" id="ARBA00033460"/>
    </source>
</evidence>
<dbReference type="EMBL" id="JH166607">
    <property type="protein sequence ID" value="EHA99652.1"/>
    <property type="molecule type" value="Genomic_DNA"/>
</dbReference>
<evidence type="ECO:0000313" key="12">
    <source>
        <dbReference type="Proteomes" id="UP000006813"/>
    </source>
</evidence>
<name>G5ARJ2_HETGA</name>
<feature type="compositionally biased region" description="Gly residues" evidence="9">
    <location>
        <begin position="16"/>
        <end position="28"/>
    </location>
</feature>
<dbReference type="EC" id="3.4.19.12" evidence="3"/>
<dbReference type="SUPFAM" id="SSF54001">
    <property type="entry name" value="Cysteine proteinases"/>
    <property type="match status" value="1"/>
</dbReference>
<evidence type="ECO:0000256" key="2">
    <source>
        <dbReference type="ARBA" id="ARBA00010407"/>
    </source>
</evidence>
<evidence type="ECO:0000256" key="1">
    <source>
        <dbReference type="ARBA" id="ARBA00000707"/>
    </source>
</evidence>
<keyword evidence="4" id="KW-0645">Protease</keyword>
<dbReference type="GO" id="GO:0004843">
    <property type="term" value="F:cysteine-type deubiquitinase activity"/>
    <property type="evidence" value="ECO:0007669"/>
    <property type="project" value="UniProtKB-EC"/>
</dbReference>
<feature type="domain" description="OTU" evidence="10">
    <location>
        <begin position="193"/>
        <end position="273"/>
    </location>
</feature>
<dbReference type="InterPro" id="IPR050704">
    <property type="entry name" value="Peptidase_C85-like"/>
</dbReference>
<protein>
    <recommendedName>
        <fullName evidence="3">ubiquitinyl hydrolase 1</fullName>
        <ecNumber evidence="3">3.4.19.12</ecNumber>
    </recommendedName>
    <alternativeName>
        <fullName evidence="8">Deubiquitinating enzyme A</fullName>
    </alternativeName>
</protein>
<feature type="compositionally biased region" description="Gly residues" evidence="9">
    <location>
        <begin position="85"/>
        <end position="97"/>
    </location>
</feature>
<evidence type="ECO:0000256" key="3">
    <source>
        <dbReference type="ARBA" id="ARBA00012759"/>
    </source>
</evidence>
<reference evidence="11 12" key="1">
    <citation type="journal article" date="2011" name="Nature">
        <title>Genome sequencing reveals insights into physiology and longevity of the naked mole rat.</title>
        <authorList>
            <person name="Kim E.B."/>
            <person name="Fang X."/>
            <person name="Fushan A.A."/>
            <person name="Huang Z."/>
            <person name="Lobanov A.V."/>
            <person name="Han L."/>
            <person name="Marino S.M."/>
            <person name="Sun X."/>
            <person name="Turanov A.A."/>
            <person name="Yang P."/>
            <person name="Yim S.H."/>
            <person name="Zhao X."/>
            <person name="Kasaikina M.V."/>
            <person name="Stoletzki N."/>
            <person name="Peng C."/>
            <person name="Polak P."/>
            <person name="Xiong Z."/>
            <person name="Kiezun A."/>
            <person name="Zhu Y."/>
            <person name="Chen Y."/>
            <person name="Kryukov G.V."/>
            <person name="Zhang Q."/>
            <person name="Peshkin L."/>
            <person name="Yang L."/>
            <person name="Bronson R.T."/>
            <person name="Buffenstein R."/>
            <person name="Wang B."/>
            <person name="Han C."/>
            <person name="Li Q."/>
            <person name="Chen L."/>
            <person name="Zhao W."/>
            <person name="Sunyaev S.R."/>
            <person name="Park T.J."/>
            <person name="Zhang G."/>
            <person name="Wang J."/>
            <person name="Gladyshev V.N."/>
        </authorList>
    </citation>
    <scope>NUCLEOTIDE SEQUENCE [LARGE SCALE GENOMIC DNA]</scope>
</reference>
<evidence type="ECO:0000256" key="5">
    <source>
        <dbReference type="ARBA" id="ARBA00022786"/>
    </source>
</evidence>
<feature type="region of interest" description="Disordered" evidence="9">
    <location>
        <begin position="381"/>
        <end position="400"/>
    </location>
</feature>
<dbReference type="Proteomes" id="UP000006813">
    <property type="component" value="Unassembled WGS sequence"/>
</dbReference>